<accession>A0A8J3GZ50</accession>
<dbReference type="Pfam" id="PF01546">
    <property type="entry name" value="Peptidase_M20"/>
    <property type="match status" value="1"/>
</dbReference>
<sequence length="392" mass="41616">MIDEDLNARMIAWRRHLHAHPEVATTEARTADFVAAELSGLGIEFERGVGGHGIVATLTRPGSARCIGLRADMDALPIHEETGLPHASQTAGVMHACGHDGHTASLLGAANLLAADPSWSGTVRLVFQPAEEGAIGARAMIEDGFFERFPMDAIFAYHNWPGLPAGEISAVPGPIMAAGGRIGIKLLGTASHAAMPHRSRDALLAAGHLLTALQSIASRMVDPLEAAVVSITTLQTGLAFNQVADRVTLGGTMRTLKPEVRDRVEEEIVRISEGIAATFGMKAEVNLRRSAPATVNDPKATQLAARAAEVIGATVHSATPPSLAGEDFAFLLERIPGAMVWIGNGPLEGGRELHSPRYDFNDDILPVAARWLHEVAKQGLRDNQPVNHTARP</sequence>
<evidence type="ECO:0000256" key="1">
    <source>
        <dbReference type="ARBA" id="ARBA00022801"/>
    </source>
</evidence>
<dbReference type="Gene3D" id="3.30.70.360">
    <property type="match status" value="1"/>
</dbReference>
<dbReference type="Proteomes" id="UP000626220">
    <property type="component" value="Unassembled WGS sequence"/>
</dbReference>
<feature type="binding site" evidence="2">
    <location>
        <position position="354"/>
    </location>
    <ligand>
        <name>Mn(2+)</name>
        <dbReference type="ChEBI" id="CHEBI:29035"/>
        <label>2</label>
    </ligand>
</feature>
<reference evidence="4" key="1">
    <citation type="journal article" date="2014" name="Int. J. Syst. Evol. Microbiol.">
        <title>Complete genome sequence of Corynebacterium casei LMG S-19264T (=DSM 44701T), isolated from a smear-ripened cheese.</title>
        <authorList>
            <consortium name="US DOE Joint Genome Institute (JGI-PGF)"/>
            <person name="Walter F."/>
            <person name="Albersmeier A."/>
            <person name="Kalinowski J."/>
            <person name="Ruckert C."/>
        </authorList>
    </citation>
    <scope>NUCLEOTIDE SEQUENCE</scope>
    <source>
        <strain evidence="4">KCTC 42650</strain>
    </source>
</reference>
<keyword evidence="2" id="KW-0479">Metal-binding</keyword>
<organism evidence="4 5">
    <name type="scientific">Seohaeicola zhoushanensis</name>
    <dbReference type="NCBI Taxonomy" id="1569283"/>
    <lineage>
        <taxon>Bacteria</taxon>
        <taxon>Pseudomonadati</taxon>
        <taxon>Pseudomonadota</taxon>
        <taxon>Alphaproteobacteria</taxon>
        <taxon>Rhodobacterales</taxon>
        <taxon>Roseobacteraceae</taxon>
        <taxon>Seohaeicola</taxon>
    </lineage>
</organism>
<evidence type="ECO:0000256" key="2">
    <source>
        <dbReference type="PIRSR" id="PIRSR005962-1"/>
    </source>
</evidence>
<evidence type="ECO:0000259" key="3">
    <source>
        <dbReference type="Pfam" id="PF07687"/>
    </source>
</evidence>
<dbReference type="Gene3D" id="3.40.630.10">
    <property type="entry name" value="Zn peptidases"/>
    <property type="match status" value="1"/>
</dbReference>
<feature type="binding site" evidence="2">
    <location>
        <position position="132"/>
    </location>
    <ligand>
        <name>Mn(2+)</name>
        <dbReference type="ChEBI" id="CHEBI:29035"/>
        <label>2</label>
    </ligand>
</feature>
<dbReference type="NCBIfam" id="TIGR01891">
    <property type="entry name" value="amidohydrolases"/>
    <property type="match status" value="1"/>
</dbReference>
<dbReference type="SUPFAM" id="SSF53187">
    <property type="entry name" value="Zn-dependent exopeptidases"/>
    <property type="match status" value="1"/>
</dbReference>
<dbReference type="AlphaFoldDB" id="A0A8J3GZ50"/>
<feature type="binding site" evidence="2">
    <location>
        <position position="158"/>
    </location>
    <ligand>
        <name>Mn(2+)</name>
        <dbReference type="ChEBI" id="CHEBI:29035"/>
        <label>2</label>
    </ligand>
</feature>
<feature type="binding site" evidence="2">
    <location>
        <position position="97"/>
    </location>
    <ligand>
        <name>Mn(2+)</name>
        <dbReference type="ChEBI" id="CHEBI:29035"/>
        <label>2</label>
    </ligand>
</feature>
<dbReference type="InterPro" id="IPR011650">
    <property type="entry name" value="Peptidase_M20_dimer"/>
</dbReference>
<evidence type="ECO:0000313" key="4">
    <source>
        <dbReference type="EMBL" id="GHF55636.1"/>
    </source>
</evidence>
<keyword evidence="5" id="KW-1185">Reference proteome</keyword>
<evidence type="ECO:0000313" key="5">
    <source>
        <dbReference type="Proteomes" id="UP000626220"/>
    </source>
</evidence>
<dbReference type="RefSeq" id="WP_229864129.1">
    <property type="nucleotide sequence ID" value="NZ_BNCJ01000008.1"/>
</dbReference>
<dbReference type="InterPro" id="IPR036264">
    <property type="entry name" value="Bact_exopeptidase_dim_dom"/>
</dbReference>
<keyword evidence="1" id="KW-0378">Hydrolase</keyword>
<dbReference type="EMBL" id="BNCJ01000008">
    <property type="protein sequence ID" value="GHF55636.1"/>
    <property type="molecule type" value="Genomic_DNA"/>
</dbReference>
<dbReference type="InterPro" id="IPR017439">
    <property type="entry name" value="Amidohydrolase"/>
</dbReference>
<keyword evidence="2" id="KW-0464">Manganese</keyword>
<comment type="cofactor">
    <cofactor evidence="2">
        <name>Mn(2+)</name>
        <dbReference type="ChEBI" id="CHEBI:29035"/>
    </cofactor>
    <text evidence="2">The Mn(2+) ion enhances activity.</text>
</comment>
<dbReference type="SUPFAM" id="SSF55031">
    <property type="entry name" value="Bacterial exopeptidase dimerisation domain"/>
    <property type="match status" value="1"/>
</dbReference>
<comment type="caution">
    <text evidence="4">The sequence shown here is derived from an EMBL/GenBank/DDBJ whole genome shotgun (WGS) entry which is preliminary data.</text>
</comment>
<feature type="domain" description="Peptidase M20 dimerisation" evidence="3">
    <location>
        <begin position="178"/>
        <end position="273"/>
    </location>
</feature>
<feature type="binding site" evidence="2">
    <location>
        <position position="99"/>
    </location>
    <ligand>
        <name>Mn(2+)</name>
        <dbReference type="ChEBI" id="CHEBI:29035"/>
        <label>2</label>
    </ligand>
</feature>
<dbReference type="GO" id="GO:0050118">
    <property type="term" value="F:N-acetyldiaminopimelate deacetylase activity"/>
    <property type="evidence" value="ECO:0007669"/>
    <property type="project" value="UniProtKB-ARBA"/>
</dbReference>
<dbReference type="PANTHER" id="PTHR11014:SF63">
    <property type="entry name" value="METALLOPEPTIDASE, PUTATIVE (AFU_ORTHOLOGUE AFUA_6G09600)-RELATED"/>
    <property type="match status" value="1"/>
</dbReference>
<protein>
    <submittedName>
        <fullName evidence="4">Amidohydrolase</fullName>
    </submittedName>
</protein>
<gene>
    <name evidence="4" type="ORF">GCM10017056_28930</name>
</gene>
<dbReference type="PANTHER" id="PTHR11014">
    <property type="entry name" value="PEPTIDASE M20 FAMILY MEMBER"/>
    <property type="match status" value="1"/>
</dbReference>
<dbReference type="Pfam" id="PF07687">
    <property type="entry name" value="M20_dimer"/>
    <property type="match status" value="1"/>
</dbReference>
<dbReference type="GO" id="GO:0046872">
    <property type="term" value="F:metal ion binding"/>
    <property type="evidence" value="ECO:0007669"/>
    <property type="project" value="UniProtKB-KW"/>
</dbReference>
<dbReference type="PIRSF" id="PIRSF005962">
    <property type="entry name" value="Pept_M20D_amidohydro"/>
    <property type="match status" value="1"/>
</dbReference>
<dbReference type="GO" id="GO:0019877">
    <property type="term" value="P:diaminopimelate biosynthetic process"/>
    <property type="evidence" value="ECO:0007669"/>
    <property type="project" value="UniProtKB-ARBA"/>
</dbReference>
<dbReference type="FunFam" id="3.30.70.360:FF:000001">
    <property type="entry name" value="N-acetyldiaminopimelate deacetylase"/>
    <property type="match status" value="1"/>
</dbReference>
<dbReference type="InterPro" id="IPR002933">
    <property type="entry name" value="Peptidase_M20"/>
</dbReference>
<name>A0A8J3GZ50_9RHOB</name>
<reference evidence="4" key="2">
    <citation type="submission" date="2020-09" db="EMBL/GenBank/DDBJ databases">
        <authorList>
            <person name="Sun Q."/>
            <person name="Kim S."/>
        </authorList>
    </citation>
    <scope>NUCLEOTIDE SEQUENCE</scope>
    <source>
        <strain evidence="4">KCTC 42650</strain>
    </source>
</reference>
<proteinExistence type="predicted"/>